<gene>
    <name evidence="1" type="ORF">Tco_0909637</name>
</gene>
<evidence type="ECO:0000313" key="1">
    <source>
        <dbReference type="EMBL" id="GJT29362.1"/>
    </source>
</evidence>
<protein>
    <submittedName>
        <fullName evidence="1">Uncharacterized protein</fullName>
    </submittedName>
</protein>
<dbReference type="EMBL" id="BQNB010014536">
    <property type="protein sequence ID" value="GJT29362.1"/>
    <property type="molecule type" value="Genomic_DNA"/>
</dbReference>
<name>A0ABQ5CSI6_9ASTR</name>
<proteinExistence type="predicted"/>
<evidence type="ECO:0000313" key="2">
    <source>
        <dbReference type="Proteomes" id="UP001151760"/>
    </source>
</evidence>
<dbReference type="Proteomes" id="UP001151760">
    <property type="component" value="Unassembled WGS sequence"/>
</dbReference>
<keyword evidence="2" id="KW-1185">Reference proteome</keyword>
<comment type="caution">
    <text evidence="1">The sequence shown here is derived from an EMBL/GenBank/DDBJ whole genome shotgun (WGS) entry which is preliminary data.</text>
</comment>
<sequence length="130" mass="14451">MSMDEVIIGEYDLRPSTIWEKANVVVESDKTSKAKNASTWDVAWLGPTSVKRYGECSYGYTRFGSPTEMIIDAGYEEDVLVGWYNYRIQSGKLSIRVTRLYANIHAYPSISGKGLSKGIGCQVSKCEYGG</sequence>
<reference evidence="1" key="2">
    <citation type="submission" date="2022-01" db="EMBL/GenBank/DDBJ databases">
        <authorList>
            <person name="Yamashiro T."/>
            <person name="Shiraishi A."/>
            <person name="Satake H."/>
            <person name="Nakayama K."/>
        </authorList>
    </citation>
    <scope>NUCLEOTIDE SEQUENCE</scope>
</reference>
<organism evidence="1 2">
    <name type="scientific">Tanacetum coccineum</name>
    <dbReference type="NCBI Taxonomy" id="301880"/>
    <lineage>
        <taxon>Eukaryota</taxon>
        <taxon>Viridiplantae</taxon>
        <taxon>Streptophyta</taxon>
        <taxon>Embryophyta</taxon>
        <taxon>Tracheophyta</taxon>
        <taxon>Spermatophyta</taxon>
        <taxon>Magnoliopsida</taxon>
        <taxon>eudicotyledons</taxon>
        <taxon>Gunneridae</taxon>
        <taxon>Pentapetalae</taxon>
        <taxon>asterids</taxon>
        <taxon>campanulids</taxon>
        <taxon>Asterales</taxon>
        <taxon>Asteraceae</taxon>
        <taxon>Asteroideae</taxon>
        <taxon>Anthemideae</taxon>
        <taxon>Anthemidinae</taxon>
        <taxon>Tanacetum</taxon>
    </lineage>
</organism>
<reference evidence="1" key="1">
    <citation type="journal article" date="2022" name="Int. J. Mol. Sci.">
        <title>Draft Genome of Tanacetum Coccineum: Genomic Comparison of Closely Related Tanacetum-Family Plants.</title>
        <authorList>
            <person name="Yamashiro T."/>
            <person name="Shiraishi A."/>
            <person name="Nakayama K."/>
            <person name="Satake H."/>
        </authorList>
    </citation>
    <scope>NUCLEOTIDE SEQUENCE</scope>
</reference>
<accession>A0ABQ5CSI6</accession>